<dbReference type="AlphaFoldDB" id="A0A6A6ANL0"/>
<feature type="compositionally biased region" description="Basic and acidic residues" evidence="1">
    <location>
        <begin position="27"/>
        <end position="58"/>
    </location>
</feature>
<dbReference type="RefSeq" id="XP_033527125.1">
    <property type="nucleotide sequence ID" value="XM_033666492.1"/>
</dbReference>
<reference evidence="2" key="1">
    <citation type="journal article" date="2020" name="Stud. Mycol.">
        <title>101 Dothideomycetes genomes: a test case for predicting lifestyles and emergence of pathogens.</title>
        <authorList>
            <person name="Haridas S."/>
            <person name="Albert R."/>
            <person name="Binder M."/>
            <person name="Bloem J."/>
            <person name="Labutti K."/>
            <person name="Salamov A."/>
            <person name="Andreopoulos B."/>
            <person name="Baker S."/>
            <person name="Barry K."/>
            <person name="Bills G."/>
            <person name="Bluhm B."/>
            <person name="Cannon C."/>
            <person name="Castanera R."/>
            <person name="Culley D."/>
            <person name="Daum C."/>
            <person name="Ezra D."/>
            <person name="Gonzalez J."/>
            <person name="Henrissat B."/>
            <person name="Kuo A."/>
            <person name="Liang C."/>
            <person name="Lipzen A."/>
            <person name="Lutzoni F."/>
            <person name="Magnuson J."/>
            <person name="Mondo S."/>
            <person name="Nolan M."/>
            <person name="Ohm R."/>
            <person name="Pangilinan J."/>
            <person name="Park H.-J."/>
            <person name="Ramirez L."/>
            <person name="Alfaro M."/>
            <person name="Sun H."/>
            <person name="Tritt A."/>
            <person name="Yoshinaga Y."/>
            <person name="Zwiers L.-H."/>
            <person name="Turgeon B."/>
            <person name="Goodwin S."/>
            <person name="Spatafora J."/>
            <person name="Crous P."/>
            <person name="Grigoriev I."/>
        </authorList>
    </citation>
    <scope>NUCLEOTIDE SEQUENCE</scope>
    <source>
        <strain evidence="2">CBS 119687</strain>
    </source>
</reference>
<sequence>MDIEMADCDTSSSLASCTFREAGKRKRAEDDLGNRERVYDFGERFDETQVGQDDRSGDGEGIDDAEGIDESDLVHLPIPNHAQQQAENLARFPRVNYSSALGRSYVSLIDAIFSEERVPNITNANNNVQQQLSLCKLFASVPRTILEALLDGSLAHKDLKKHDEEIRQYYHDVPGLLADQQHDWIKQSEAKSAPALYARMLTSEDGEAPSPQDYMALCNILRKYANGDRHSVLLIDSAHSDVAESNVVEPYYLDGKLKHVRQLFTWIRAIELMCEAMPREEWETPHPVPRCYIGYAESILECDAQYMRKQSCAWLVSLVEAALDVVSPYRGYRLRTYAICFFAGKDEVELGERAFTRCTNSYICYGGFNVAPPGQCPSAGLADWHALELWREAHTPFQSNMKHEVGNLEELQHQTDTDHHLFYMQLRCQAINAKQECQRGDMENGALMANLPHTLAGIEGLDLSKLLSTVASRTAPRS</sequence>
<organism evidence="2 3">
    <name type="scientific">Dothidotthia symphoricarpi CBS 119687</name>
    <dbReference type="NCBI Taxonomy" id="1392245"/>
    <lineage>
        <taxon>Eukaryota</taxon>
        <taxon>Fungi</taxon>
        <taxon>Dikarya</taxon>
        <taxon>Ascomycota</taxon>
        <taxon>Pezizomycotina</taxon>
        <taxon>Dothideomycetes</taxon>
        <taxon>Pleosporomycetidae</taxon>
        <taxon>Pleosporales</taxon>
        <taxon>Dothidotthiaceae</taxon>
        <taxon>Dothidotthia</taxon>
    </lineage>
</organism>
<gene>
    <name evidence="2" type="ORF">P153DRAFT_354207</name>
</gene>
<dbReference type="OrthoDB" id="3797393at2759"/>
<protein>
    <submittedName>
        <fullName evidence="2">Uncharacterized protein</fullName>
    </submittedName>
</protein>
<name>A0A6A6ANL0_9PLEO</name>
<dbReference type="EMBL" id="ML977500">
    <property type="protein sequence ID" value="KAF2132738.1"/>
    <property type="molecule type" value="Genomic_DNA"/>
</dbReference>
<proteinExistence type="predicted"/>
<accession>A0A6A6ANL0</accession>
<keyword evidence="3" id="KW-1185">Reference proteome</keyword>
<evidence type="ECO:0000256" key="1">
    <source>
        <dbReference type="SAM" id="MobiDB-lite"/>
    </source>
</evidence>
<dbReference type="GeneID" id="54406924"/>
<evidence type="ECO:0000313" key="2">
    <source>
        <dbReference type="EMBL" id="KAF2132738.1"/>
    </source>
</evidence>
<feature type="region of interest" description="Disordered" evidence="1">
    <location>
        <begin position="19"/>
        <end position="66"/>
    </location>
</feature>
<evidence type="ECO:0000313" key="3">
    <source>
        <dbReference type="Proteomes" id="UP000799771"/>
    </source>
</evidence>
<dbReference type="Proteomes" id="UP000799771">
    <property type="component" value="Unassembled WGS sequence"/>
</dbReference>